<dbReference type="PANTHER" id="PTHR10000">
    <property type="entry name" value="PHOSPHOSERINE PHOSPHATASE"/>
    <property type="match status" value="1"/>
</dbReference>
<evidence type="ECO:0000313" key="1">
    <source>
        <dbReference type="EMBL" id="KRM62602.1"/>
    </source>
</evidence>
<dbReference type="GO" id="GO:0016791">
    <property type="term" value="F:phosphatase activity"/>
    <property type="evidence" value="ECO:0007669"/>
    <property type="project" value="TreeGrafter"/>
</dbReference>
<dbReference type="CDD" id="cd07516">
    <property type="entry name" value="HAD_Pase"/>
    <property type="match status" value="1"/>
</dbReference>
<keyword evidence="2" id="KW-1185">Reference proteome</keyword>
<reference evidence="1 2" key="1">
    <citation type="journal article" date="2015" name="Genome Announc.">
        <title>Expanding the biotechnology potential of lactobacilli through comparative genomics of 213 strains and associated genera.</title>
        <authorList>
            <person name="Sun Z."/>
            <person name="Harris H.M."/>
            <person name="McCann A."/>
            <person name="Guo C."/>
            <person name="Argimon S."/>
            <person name="Zhang W."/>
            <person name="Yang X."/>
            <person name="Jeffery I.B."/>
            <person name="Cooney J.C."/>
            <person name="Kagawa T.F."/>
            <person name="Liu W."/>
            <person name="Song Y."/>
            <person name="Salvetti E."/>
            <person name="Wrobel A."/>
            <person name="Rasinkangas P."/>
            <person name="Parkhill J."/>
            <person name="Rea M.C."/>
            <person name="O'Sullivan O."/>
            <person name="Ritari J."/>
            <person name="Douillard F.P."/>
            <person name="Paul Ross R."/>
            <person name="Yang R."/>
            <person name="Briner A.E."/>
            <person name="Felis G.E."/>
            <person name="de Vos W.M."/>
            <person name="Barrangou R."/>
            <person name="Klaenhammer T.R."/>
            <person name="Caufield P.W."/>
            <person name="Cui Y."/>
            <person name="Zhang H."/>
            <person name="O'Toole P.W."/>
        </authorList>
    </citation>
    <scope>NUCLEOTIDE SEQUENCE [LARGE SCALE GENOMIC DNA]</scope>
    <source>
        <strain evidence="1 2">DSM 20634</strain>
    </source>
</reference>
<dbReference type="PATRIC" id="fig|1423813.3.peg.2218"/>
<sequence>MKNNMNQHLIAIDLDGTTLNDQSQLSSETILTLRKLAADGHIVSIVTGRPYRISGQFYDQIGLKSPMVNFNGALAHIPHQQWQFEYQQNIDRQIALDLLTHRQDLGIHTMTAENKMHLWANQPSHVMKDFFPTHLATNEVLNSLNLTSNPTALTLQYEPNDKQALIGRINKNYGANVDIRVWGGPHSILEVVSKGVHKDAGIEHIAKAYGIAQQNIIAFGDEDNDSEMISYAGRGVAMSNAIESIKQIANDVTQDDNDHNGLAHYLQDYFKIDVPSQFAV</sequence>
<accession>A0A0R2A7L9</accession>
<dbReference type="Pfam" id="PF08282">
    <property type="entry name" value="Hydrolase_3"/>
    <property type="match status" value="1"/>
</dbReference>
<dbReference type="AlphaFoldDB" id="A0A0R2A7L9"/>
<keyword evidence="1" id="KW-0378">Hydrolase</keyword>
<dbReference type="NCBIfam" id="TIGR01484">
    <property type="entry name" value="HAD-SF-IIB"/>
    <property type="match status" value="1"/>
</dbReference>
<proteinExistence type="predicted"/>
<dbReference type="Gene3D" id="3.30.1240.10">
    <property type="match status" value="1"/>
</dbReference>
<dbReference type="InterPro" id="IPR006379">
    <property type="entry name" value="HAD-SF_hydro_IIB"/>
</dbReference>
<comment type="caution">
    <text evidence="1">The sequence shown here is derived from an EMBL/GenBank/DDBJ whole genome shotgun (WGS) entry which is preliminary data.</text>
</comment>
<dbReference type="InterPro" id="IPR000150">
    <property type="entry name" value="Cof"/>
</dbReference>
<dbReference type="GO" id="GO:0000287">
    <property type="term" value="F:magnesium ion binding"/>
    <property type="evidence" value="ECO:0007669"/>
    <property type="project" value="TreeGrafter"/>
</dbReference>
<dbReference type="PANTHER" id="PTHR10000:SF23">
    <property type="entry name" value="5-AMINO-6-(5-PHOSPHO-D-RIBITYLAMINO)URACIL PHOSPHATASE YITU"/>
    <property type="match status" value="1"/>
</dbReference>
<dbReference type="InterPro" id="IPR036412">
    <property type="entry name" value="HAD-like_sf"/>
</dbReference>
<dbReference type="Gene3D" id="3.40.50.1000">
    <property type="entry name" value="HAD superfamily/HAD-like"/>
    <property type="match status" value="1"/>
</dbReference>
<organism evidence="1 2">
    <name type="scientific">Paucilactobacillus vaccinostercus DSM 20634</name>
    <dbReference type="NCBI Taxonomy" id="1423813"/>
    <lineage>
        <taxon>Bacteria</taxon>
        <taxon>Bacillati</taxon>
        <taxon>Bacillota</taxon>
        <taxon>Bacilli</taxon>
        <taxon>Lactobacillales</taxon>
        <taxon>Lactobacillaceae</taxon>
        <taxon>Paucilactobacillus</taxon>
    </lineage>
</organism>
<gene>
    <name evidence="1" type="ORF">FC26_GL002179</name>
</gene>
<evidence type="ECO:0000313" key="2">
    <source>
        <dbReference type="Proteomes" id="UP000051733"/>
    </source>
</evidence>
<name>A0A0R2A7L9_9LACO</name>
<dbReference type="EMBL" id="AYYY01000005">
    <property type="protein sequence ID" value="KRM62602.1"/>
    <property type="molecule type" value="Genomic_DNA"/>
</dbReference>
<dbReference type="NCBIfam" id="TIGR00099">
    <property type="entry name" value="Cof-subfamily"/>
    <property type="match status" value="1"/>
</dbReference>
<dbReference type="Proteomes" id="UP000051733">
    <property type="component" value="Unassembled WGS sequence"/>
</dbReference>
<protein>
    <submittedName>
        <fullName evidence="1">Cof family hydrolase</fullName>
    </submittedName>
</protein>
<dbReference type="STRING" id="1423813.FC26_GL002179"/>
<dbReference type="SFLD" id="SFLDS00003">
    <property type="entry name" value="Haloacid_Dehalogenase"/>
    <property type="match status" value="1"/>
</dbReference>
<dbReference type="InterPro" id="IPR023214">
    <property type="entry name" value="HAD_sf"/>
</dbReference>
<dbReference type="SFLD" id="SFLDG01140">
    <property type="entry name" value="C2.B:_Phosphomannomutase_and_P"/>
    <property type="match status" value="1"/>
</dbReference>
<dbReference type="SUPFAM" id="SSF56784">
    <property type="entry name" value="HAD-like"/>
    <property type="match status" value="1"/>
</dbReference>
<dbReference type="GO" id="GO:0005829">
    <property type="term" value="C:cytosol"/>
    <property type="evidence" value="ECO:0007669"/>
    <property type="project" value="TreeGrafter"/>
</dbReference>